<evidence type="ECO:0000313" key="1">
    <source>
        <dbReference type="EMBL" id="RHM73351.1"/>
    </source>
</evidence>
<dbReference type="AlphaFoldDB" id="A0A415S7R2"/>
<reference evidence="1 2" key="1">
    <citation type="submission" date="2018-08" db="EMBL/GenBank/DDBJ databases">
        <title>A genome reference for cultivated species of the human gut microbiota.</title>
        <authorList>
            <person name="Zou Y."/>
            <person name="Xue W."/>
            <person name="Luo G."/>
        </authorList>
    </citation>
    <scope>NUCLEOTIDE SEQUENCE [LARGE SCALE GENOMIC DNA]</scope>
    <source>
        <strain evidence="1 2">AF33-12</strain>
    </source>
</reference>
<accession>A0A415S7R2</accession>
<evidence type="ECO:0000313" key="2">
    <source>
        <dbReference type="Proteomes" id="UP000285610"/>
    </source>
</evidence>
<comment type="caution">
    <text evidence="1">The sequence shown here is derived from an EMBL/GenBank/DDBJ whole genome shotgun (WGS) entry which is preliminary data.</text>
</comment>
<sequence>MEYQFIRQEPCREKVLFVLTLDRKKLKERVLIGTESEIRSQLERDANVDLFYDSVSPLGTMLIRFDKDADGSWNRLGLSPLRDAMHTSRWEQPALEQAAGQFLSEKYQSGEPVRQYTAFRIWNGYLKAREKRKREIACEEFMAEIAKLTIAFQIPDAMQYDKDSGVPGKLDTRSLYYRRTPAEHTRLSLWFPDSGRQMECAAAYDSLLPLITYYLNRLRDWGLYFRQCKVCGKFFLAKSLRYELCSDKCRKEQALRNKREFDERARENDYDHQYKNECQGWRNVINKAKKTPGFPDDRLSRMLAAFEDFKKEALRRKTLVKNRKSSPEEFRNWIVTQKNILLDLMEGK</sequence>
<gene>
    <name evidence="1" type="ORF">DWZ50_12700</name>
</gene>
<dbReference type="Proteomes" id="UP000285610">
    <property type="component" value="Unassembled WGS sequence"/>
</dbReference>
<name>A0A415S7R2_MEDGN</name>
<dbReference type="EMBL" id="QRQE01000032">
    <property type="protein sequence ID" value="RHM73351.1"/>
    <property type="molecule type" value="Genomic_DNA"/>
</dbReference>
<protein>
    <submittedName>
        <fullName evidence="1">Uncharacterized protein</fullName>
    </submittedName>
</protein>
<organism evidence="1 2">
    <name type="scientific">Mediterraneibacter gnavus</name>
    <name type="common">Ruminococcus gnavus</name>
    <dbReference type="NCBI Taxonomy" id="33038"/>
    <lineage>
        <taxon>Bacteria</taxon>
        <taxon>Bacillati</taxon>
        <taxon>Bacillota</taxon>
        <taxon>Clostridia</taxon>
        <taxon>Lachnospirales</taxon>
        <taxon>Lachnospiraceae</taxon>
        <taxon>Mediterraneibacter</taxon>
    </lineage>
</organism>
<proteinExistence type="predicted"/>
<dbReference type="RefSeq" id="WP_118444918.1">
    <property type="nucleotide sequence ID" value="NZ_JBCPGC010000028.1"/>
</dbReference>